<sequence length="126" mass="13638">MRRRATAAVFLLLAAFAAALLVRAVTVPDPGRRAEAAFAEAIAHGRTDRLHDAAEAWRDTLAASPTDAFAWTGLAWAEALRGAPDPYVARLMERGRRLAPHVPALAEARARWGAWRDRRPPAAPGP</sequence>
<name>A0A7X1ZD97_9PROT</name>
<dbReference type="AlphaFoldDB" id="A0A7X1ZD97"/>
<evidence type="ECO:0000313" key="1">
    <source>
        <dbReference type="EMBL" id="MQX36431.1"/>
    </source>
</evidence>
<accession>A0A7X1ZD97</accession>
<protein>
    <submittedName>
        <fullName evidence="1">Uncharacterized protein</fullName>
    </submittedName>
</protein>
<dbReference type="SUPFAM" id="SSF48452">
    <property type="entry name" value="TPR-like"/>
    <property type="match status" value="1"/>
</dbReference>
<proteinExistence type="predicted"/>
<dbReference type="Proteomes" id="UP000434582">
    <property type="component" value="Unassembled WGS sequence"/>
</dbReference>
<dbReference type="RefSeq" id="WP_153342931.1">
    <property type="nucleotide sequence ID" value="NZ_WIVE01000019.1"/>
</dbReference>
<dbReference type="EMBL" id="WIVE01000019">
    <property type="protein sequence ID" value="MQX36431.1"/>
    <property type="molecule type" value="Genomic_DNA"/>
</dbReference>
<organism evidence="1 2">
    <name type="scientific">Roseospira navarrensis</name>
    <dbReference type="NCBI Taxonomy" id="140058"/>
    <lineage>
        <taxon>Bacteria</taxon>
        <taxon>Pseudomonadati</taxon>
        <taxon>Pseudomonadota</taxon>
        <taxon>Alphaproteobacteria</taxon>
        <taxon>Rhodospirillales</taxon>
        <taxon>Rhodospirillaceae</taxon>
        <taxon>Roseospira</taxon>
    </lineage>
</organism>
<reference evidence="1 2" key="1">
    <citation type="submission" date="2019-10" db="EMBL/GenBank/DDBJ databases">
        <title>Draft whole-genome sequence of the purple nonsulfur photosynthetic bacterium Roseospira navarrensis DSM 15114.</title>
        <authorList>
            <person name="Kyndt J.A."/>
            <person name="Meyer T.E."/>
        </authorList>
    </citation>
    <scope>NUCLEOTIDE SEQUENCE [LARGE SCALE GENOMIC DNA]</scope>
    <source>
        <strain evidence="1 2">DSM 15114</strain>
    </source>
</reference>
<dbReference type="OrthoDB" id="8216936at2"/>
<comment type="caution">
    <text evidence="1">The sequence shown here is derived from an EMBL/GenBank/DDBJ whole genome shotgun (WGS) entry which is preliminary data.</text>
</comment>
<evidence type="ECO:0000313" key="2">
    <source>
        <dbReference type="Proteomes" id="UP000434582"/>
    </source>
</evidence>
<dbReference type="InterPro" id="IPR011990">
    <property type="entry name" value="TPR-like_helical_dom_sf"/>
</dbReference>
<keyword evidence="2" id="KW-1185">Reference proteome</keyword>
<gene>
    <name evidence="1" type="ORF">GHC57_07865</name>
</gene>